<dbReference type="InterPro" id="IPR013096">
    <property type="entry name" value="Cupin_2"/>
</dbReference>
<evidence type="ECO:0000259" key="2">
    <source>
        <dbReference type="Pfam" id="PF07883"/>
    </source>
</evidence>
<dbReference type="PANTHER" id="PTHR38599">
    <property type="entry name" value="CUPIN DOMAIN PROTEIN (AFU_ORTHOLOGUE AFUA_3G13620)"/>
    <property type="match status" value="1"/>
</dbReference>
<feature type="chain" id="PRO_5040304321" evidence="1">
    <location>
        <begin position="27"/>
        <end position="136"/>
    </location>
</feature>
<evidence type="ECO:0000313" key="3">
    <source>
        <dbReference type="EMBL" id="VWC05430.1"/>
    </source>
</evidence>
<dbReference type="CDD" id="cd02234">
    <property type="entry name" value="cupin_BLR7677-like"/>
    <property type="match status" value="1"/>
</dbReference>
<comment type="caution">
    <text evidence="3">The sequence shown here is derived from an EMBL/GenBank/DDBJ whole genome shotgun (WGS) entry which is preliminary data.</text>
</comment>
<dbReference type="PANTHER" id="PTHR38599:SF1">
    <property type="entry name" value="CUPIN DOMAIN PROTEIN (AFU_ORTHOLOGUE AFUA_3G13620)"/>
    <property type="match status" value="1"/>
</dbReference>
<reference evidence="3 4" key="1">
    <citation type="submission" date="2019-09" db="EMBL/GenBank/DDBJ databases">
        <authorList>
            <person name="Depoorter E."/>
        </authorList>
    </citation>
    <scope>NUCLEOTIDE SEQUENCE [LARGE SCALE GENOMIC DNA]</scope>
    <source>
        <strain evidence="3">LMG 24066</strain>
    </source>
</reference>
<sequence length="136" mass="14539">MKRIMLVLAPLALALSLLMPAQPAAAAPQARVTQLTTEPLPEYPGKEVEMIVVDYPPGSVDPVHRHDAHTFVYVLDGSIVMGLNGGKEVTLHAGDTFHEGPEDVHTVGRNASSTKPAKFVVFLIKNKGAPVLTPVK</sequence>
<accession>A0A9Q9SMB0</accession>
<dbReference type="EMBL" id="CABVPX010000023">
    <property type="protein sequence ID" value="VWC05430.1"/>
    <property type="molecule type" value="Genomic_DNA"/>
</dbReference>
<dbReference type="Gene3D" id="2.60.120.10">
    <property type="entry name" value="Jelly Rolls"/>
    <property type="match status" value="1"/>
</dbReference>
<feature type="domain" description="Cupin type-2" evidence="2">
    <location>
        <begin position="52"/>
        <end position="121"/>
    </location>
</feature>
<dbReference type="AlphaFoldDB" id="A0A9Q9SMB0"/>
<keyword evidence="1" id="KW-0732">Signal</keyword>
<evidence type="ECO:0000313" key="4">
    <source>
        <dbReference type="Proteomes" id="UP000494172"/>
    </source>
</evidence>
<protein>
    <submittedName>
        <fullName evidence="3">Cupin</fullName>
    </submittedName>
</protein>
<dbReference type="RefSeq" id="WP_174993664.1">
    <property type="nucleotide sequence ID" value="NZ_CABVPX010000023.1"/>
</dbReference>
<dbReference type="Pfam" id="PF07883">
    <property type="entry name" value="Cupin_2"/>
    <property type="match status" value="1"/>
</dbReference>
<gene>
    <name evidence="3" type="ORF">BAR24066_05040</name>
</gene>
<dbReference type="Proteomes" id="UP000494172">
    <property type="component" value="Unassembled WGS sequence"/>
</dbReference>
<organism evidence="3 4">
    <name type="scientific">Burkholderia arboris</name>
    <dbReference type="NCBI Taxonomy" id="488730"/>
    <lineage>
        <taxon>Bacteria</taxon>
        <taxon>Pseudomonadati</taxon>
        <taxon>Pseudomonadota</taxon>
        <taxon>Betaproteobacteria</taxon>
        <taxon>Burkholderiales</taxon>
        <taxon>Burkholderiaceae</taxon>
        <taxon>Burkholderia</taxon>
        <taxon>Burkholderia cepacia complex</taxon>
    </lineage>
</organism>
<feature type="signal peptide" evidence="1">
    <location>
        <begin position="1"/>
        <end position="26"/>
    </location>
</feature>
<evidence type="ECO:0000256" key="1">
    <source>
        <dbReference type="SAM" id="SignalP"/>
    </source>
</evidence>
<dbReference type="SUPFAM" id="SSF51182">
    <property type="entry name" value="RmlC-like cupins"/>
    <property type="match status" value="1"/>
</dbReference>
<proteinExistence type="predicted"/>
<dbReference type="InterPro" id="IPR011051">
    <property type="entry name" value="RmlC_Cupin_sf"/>
</dbReference>
<dbReference type="InterPro" id="IPR014710">
    <property type="entry name" value="RmlC-like_jellyroll"/>
</dbReference>
<name>A0A9Q9SMB0_9BURK</name>